<dbReference type="InterPro" id="IPR007686">
    <property type="entry name" value="YutG/PgpA"/>
</dbReference>
<dbReference type="InterPro" id="IPR026037">
    <property type="entry name" value="PgpA"/>
</dbReference>
<evidence type="ECO:0000313" key="4">
    <source>
        <dbReference type="EMBL" id="BDG10444.1"/>
    </source>
</evidence>
<evidence type="ECO:0000256" key="2">
    <source>
        <dbReference type="SAM" id="Phobius"/>
    </source>
</evidence>
<dbReference type="PANTHER" id="PTHR36305">
    <property type="entry name" value="PHOSPHATIDYLGLYCEROPHOSPHATASE A"/>
    <property type="match status" value="1"/>
</dbReference>
<keyword evidence="2" id="KW-0812">Transmembrane</keyword>
<protein>
    <recommendedName>
        <fullName evidence="3">YutG/PgpA domain-containing protein</fullName>
    </recommendedName>
</protein>
<keyword evidence="2" id="KW-0472">Membrane</keyword>
<reference evidence="5" key="1">
    <citation type="journal article" date="2022" name="Int. J. Syst. Evol. Microbiol.">
        <title>Anaeromyxobacter oryzae sp. nov., Anaeromyxobacter diazotrophicus sp. nov. and Anaeromyxobacter paludicola sp. nov., isolated from paddy soils.</title>
        <authorList>
            <person name="Itoh H."/>
            <person name="Xu Z."/>
            <person name="Mise K."/>
            <person name="Masuda Y."/>
            <person name="Ushijima N."/>
            <person name="Hayakawa C."/>
            <person name="Shiratori Y."/>
            <person name="Senoo K."/>
        </authorList>
    </citation>
    <scope>NUCLEOTIDE SEQUENCE [LARGE SCALE GENOMIC DNA]</scope>
    <source>
        <strain evidence="5">Red630</strain>
    </source>
</reference>
<dbReference type="CDD" id="cd06971">
    <property type="entry name" value="PgpA"/>
    <property type="match status" value="1"/>
</dbReference>
<dbReference type="InterPro" id="IPR036681">
    <property type="entry name" value="PgpA-like_sf"/>
</dbReference>
<dbReference type="Proteomes" id="UP001162734">
    <property type="component" value="Chromosome"/>
</dbReference>
<evidence type="ECO:0000313" key="5">
    <source>
        <dbReference type="Proteomes" id="UP001162734"/>
    </source>
</evidence>
<accession>A0ABN6NB43</accession>
<feature type="compositionally biased region" description="Basic and acidic residues" evidence="1">
    <location>
        <begin position="22"/>
        <end position="31"/>
    </location>
</feature>
<dbReference type="PANTHER" id="PTHR36305:SF1">
    <property type="entry name" value="PHOSPHATIDYLGLYCEROPHOSPHATASE A"/>
    <property type="match status" value="1"/>
</dbReference>
<keyword evidence="2" id="KW-1133">Transmembrane helix</keyword>
<evidence type="ECO:0000259" key="3">
    <source>
        <dbReference type="Pfam" id="PF04608"/>
    </source>
</evidence>
<feature type="transmembrane region" description="Helical" evidence="2">
    <location>
        <begin position="158"/>
        <end position="184"/>
    </location>
</feature>
<gene>
    <name evidence="4" type="ORF">AMPC_35570</name>
</gene>
<proteinExistence type="predicted"/>
<evidence type="ECO:0000256" key="1">
    <source>
        <dbReference type="SAM" id="MobiDB-lite"/>
    </source>
</evidence>
<name>A0ABN6NB43_9BACT</name>
<dbReference type="RefSeq" id="WP_248342930.1">
    <property type="nucleotide sequence ID" value="NZ_AP025592.1"/>
</dbReference>
<dbReference type="SUPFAM" id="SSF101307">
    <property type="entry name" value="YutG-like"/>
    <property type="match status" value="1"/>
</dbReference>
<organism evidence="4 5">
    <name type="scientific">Anaeromyxobacter paludicola</name>
    <dbReference type="NCBI Taxonomy" id="2918171"/>
    <lineage>
        <taxon>Bacteria</taxon>
        <taxon>Pseudomonadati</taxon>
        <taxon>Myxococcota</taxon>
        <taxon>Myxococcia</taxon>
        <taxon>Myxococcales</taxon>
        <taxon>Cystobacterineae</taxon>
        <taxon>Anaeromyxobacteraceae</taxon>
        <taxon>Anaeromyxobacter</taxon>
    </lineage>
</organism>
<dbReference type="EMBL" id="AP025592">
    <property type="protein sequence ID" value="BDG10444.1"/>
    <property type="molecule type" value="Genomic_DNA"/>
</dbReference>
<feature type="region of interest" description="Disordered" evidence="1">
    <location>
        <begin position="1"/>
        <end position="32"/>
    </location>
</feature>
<dbReference type="Pfam" id="PF04608">
    <property type="entry name" value="PgpA"/>
    <property type="match status" value="1"/>
</dbReference>
<feature type="transmembrane region" description="Helical" evidence="2">
    <location>
        <begin position="111"/>
        <end position="137"/>
    </location>
</feature>
<feature type="transmembrane region" description="Helical" evidence="2">
    <location>
        <begin position="74"/>
        <end position="91"/>
    </location>
</feature>
<keyword evidence="5" id="KW-1185">Reference proteome</keyword>
<sequence>MSDPKPEAPATPDLSTLQRVSGELKKGRPDGPPDGWTLLAAWGPCGYVPVAPGTAGTLGAIPLFYVLRDLPLPLYLLTTVAFIALACYASHRAGRYWKVVDASQIVVDEVAGYLVTMAFVPWSWPAAVAGFVFFRIFDVLKPWPASHFDRKVKNGFGVVMDDVMAGVWSACAMAVLMLALRLWFGCEGGALHFWCAELTP</sequence>
<feature type="domain" description="YutG/PgpA" evidence="3">
    <location>
        <begin position="39"/>
        <end position="176"/>
    </location>
</feature>